<dbReference type="InterPro" id="IPR040345">
    <property type="entry name" value="Mug56/Spo71"/>
</dbReference>
<gene>
    <name evidence="3" type="ORF">MGL_1266</name>
</gene>
<dbReference type="STRING" id="425265.A8PWZ0"/>
<dbReference type="InterPro" id="IPR011993">
    <property type="entry name" value="PH-like_dom_sf"/>
</dbReference>
<feature type="compositionally biased region" description="Low complexity" evidence="1">
    <location>
        <begin position="57"/>
        <end position="73"/>
    </location>
</feature>
<sequence length="1447" mass="163364">MQSDRDARKICYEISCYSHADHPLRRVVLGPLPATSVSDQTLLHEAERCGILPTSESPDVPASPMSSAAPSILSRRRSSFMQRRSGRRRSLRPRLKRTQSTSSFSLNSLSPLPFASPSNLASIQEDPLDWVADQPSYDAHADQAEHADNAAVMTPKTPDPVTPPTIPPSLTPSSPLSPAPPPPLQPVRASPLGPPPPAPPATSMSQPGRNITPSIESRTQYDDSDSIYLRRKLKLWQRRNRQRRRLLSPHPMAAPFIWDTPFSAPRPSEDVELTEEERKGLISRLEISFVHQKMVGTSFEVGRTFFERVLEEEPEEERAYPASAPSSIRLSPRLSPSIRRGRSKRNQRVPTLLSAMNKRASSESRSRSAQPHVKFALPPKRDSNEIEDRSRWDETRSQLEHEGPVSIQVGRPSQTMLALEQELVSKRAELTNMVSQPSSAPLPLAPQAPAGAGESMAMHTPPDTLPDTPAPSSSQHSGTSAFHALSRLHIPNEAETLSPAHSNKQGARPPMHIDECSPHAVMLSPLGSDTASPVPSPTPAVPASPETKHHRYHWHLSRHEHPSDGTKKPHEKRLNLHRHKKRDQPVPEPAPPRRRSASMASLESLEAEPTSDVRVHRESERITSETVVHAPPSPSKGSEPSVNLLKTPSQTHNDLLGLSSALPVKNHITSSNQIPVGQGDLSPPPVDEVLSRDTVAPVPAAVPVQADSFAIYKRDRMLVKVQVASNDVSGTDFDEFEARRYDIRSYRWAEYVVVLRPGRLELWSEASIRGRLLGDAERLKPRYTVSLRPGESSLSLYSETDRLFCLVCPRSESTVGRFPFRRHGSTILIFNARTFSISSDWMWLLWREMGGTLPPHLFVYLPSISMRVRIPIPPLPDIRGPSREYDVLLDVPRNEQLEEYEGYMASALIGAAERLVKAVPQWASLVQDVRSRGLKPAFVWRSGTMYNWVQYSETADGAPRYWHVLAGTLLTNRRRAPVLELVMNNHYPTQVLHPSGCALREPCAVEGFVGRLRRLSSATSRVYLSVHDGLIFLLRESNACVPDKFAGVPLGSVQGATRKERIYERIQQFCRYERTREWQQIRFSEGFIDLREVCAIGHVGTNVVLSTELQRHMVHTNRESGVSSSMPEVEWVHDYDGTRTAIEKRLNFCDEQLDPDFLLNDRSGLRSMRQFHLYLDNGREVIFECASAALAREWIVHLFMLTVYWRCRSKTDIRMIMNASGGRRNLIYNSKKAEDVSLLSLPYLWNWCRMYECRAVSLSGHLFWRTNVRHPFRRRIFVLCNGHMYGFKLMSSTRSSSSRQNAGIMYRRKGSPIILRDAYVYTGQLGDRSSDLLDDEAPTLRTGAHDIHEVHERLPRLYRDGLTSSESHEECSFVLRVRSVPDPNPPKHLSGHSATPLARRDSTEYTFRARTVLERDLWIRHISTEIEKTMRSQPERESLLRHFGRVY</sequence>
<feature type="compositionally biased region" description="Low complexity" evidence="1">
    <location>
        <begin position="436"/>
        <end position="453"/>
    </location>
</feature>
<feature type="compositionally biased region" description="Basic and acidic residues" evidence="1">
    <location>
        <begin position="557"/>
        <end position="574"/>
    </location>
</feature>
<feature type="compositionally biased region" description="Polar residues" evidence="1">
    <location>
        <begin position="208"/>
        <end position="218"/>
    </location>
</feature>
<feature type="compositionally biased region" description="Basic and acidic residues" evidence="1">
    <location>
        <begin position="611"/>
        <end position="623"/>
    </location>
</feature>
<evidence type="ECO:0000313" key="4">
    <source>
        <dbReference type="Proteomes" id="UP000008837"/>
    </source>
</evidence>
<dbReference type="InterPro" id="IPR057379">
    <property type="entry name" value="PH_SPO71"/>
</dbReference>
<feature type="compositionally biased region" description="Low complexity" evidence="1">
    <location>
        <begin position="320"/>
        <end position="338"/>
    </location>
</feature>
<dbReference type="SUPFAM" id="SSF50729">
    <property type="entry name" value="PH domain-like"/>
    <property type="match status" value="1"/>
</dbReference>
<feature type="domain" description="PH" evidence="2">
    <location>
        <begin position="1256"/>
        <end position="1429"/>
    </location>
</feature>
<feature type="compositionally biased region" description="Low complexity" evidence="1">
    <location>
        <begin position="460"/>
        <end position="474"/>
    </location>
</feature>
<proteinExistence type="predicted"/>
<dbReference type="InterPro" id="IPR039486">
    <property type="entry name" value="Mug56/Spo71_PH"/>
</dbReference>
<dbReference type="Proteomes" id="UP000008837">
    <property type="component" value="Unassembled WGS sequence"/>
</dbReference>
<feature type="region of interest" description="Disordered" evidence="1">
    <location>
        <begin position="434"/>
        <end position="480"/>
    </location>
</feature>
<evidence type="ECO:0000256" key="1">
    <source>
        <dbReference type="SAM" id="MobiDB-lite"/>
    </source>
</evidence>
<dbReference type="PANTHER" id="PTHR28076">
    <property type="entry name" value="SPORULATION-SPECIFIC PROTEIN 71"/>
    <property type="match status" value="1"/>
</dbReference>
<dbReference type="OMA" id="EWIVHLF"/>
<feature type="compositionally biased region" description="Low complexity" evidence="1">
    <location>
        <begin position="102"/>
        <end position="111"/>
    </location>
</feature>
<dbReference type="InterPro" id="IPR001849">
    <property type="entry name" value="PH_domain"/>
</dbReference>
<protein>
    <recommendedName>
        <fullName evidence="2">PH domain-containing protein</fullName>
    </recommendedName>
</protein>
<dbReference type="PANTHER" id="PTHR28076:SF1">
    <property type="entry name" value="PROSPORE MEMBRANE ADAPTER PROTEIN SPO71"/>
    <property type="match status" value="1"/>
</dbReference>
<organism evidence="3 4">
    <name type="scientific">Malassezia globosa (strain ATCC MYA-4612 / CBS 7966)</name>
    <name type="common">Dandruff-associated fungus</name>
    <dbReference type="NCBI Taxonomy" id="425265"/>
    <lineage>
        <taxon>Eukaryota</taxon>
        <taxon>Fungi</taxon>
        <taxon>Dikarya</taxon>
        <taxon>Basidiomycota</taxon>
        <taxon>Ustilaginomycotina</taxon>
        <taxon>Malasseziomycetes</taxon>
        <taxon>Malasseziales</taxon>
        <taxon>Malasseziaceae</taxon>
        <taxon>Malassezia</taxon>
    </lineage>
</organism>
<dbReference type="RefSeq" id="XP_001731998.1">
    <property type="nucleotide sequence ID" value="XM_001731946.1"/>
</dbReference>
<evidence type="ECO:0000259" key="2">
    <source>
        <dbReference type="SMART" id="SM00233"/>
    </source>
</evidence>
<feature type="compositionally biased region" description="Basic and acidic residues" evidence="1">
    <location>
        <begin position="379"/>
        <end position="403"/>
    </location>
</feature>
<feature type="compositionally biased region" description="Basic residues" evidence="1">
    <location>
        <begin position="74"/>
        <end position="97"/>
    </location>
</feature>
<comment type="caution">
    <text evidence="3">The sequence shown here is derived from an EMBL/GenBank/DDBJ whole genome shotgun (WGS) entry which is preliminary data.</text>
</comment>
<dbReference type="GeneID" id="5856303"/>
<dbReference type="Gene3D" id="2.30.29.30">
    <property type="entry name" value="Pleckstrin-homology domain (PH domain)/Phosphotyrosine-binding domain (PTB)"/>
    <property type="match status" value="1"/>
</dbReference>
<reference evidence="3 4" key="1">
    <citation type="journal article" date="2007" name="Proc. Natl. Acad. Sci. U.S.A.">
        <title>Dandruff-associated Malassezia genomes reveal convergent and divergent virulence traits shared with plant and human fungal pathogens.</title>
        <authorList>
            <person name="Xu J."/>
            <person name="Saunders C.W."/>
            <person name="Hu P."/>
            <person name="Grant R.A."/>
            <person name="Boekhout T."/>
            <person name="Kuramae E.E."/>
            <person name="Kronstad J.W."/>
            <person name="Deangelis Y.M."/>
            <person name="Reeder N.L."/>
            <person name="Johnstone K.R."/>
            <person name="Leland M."/>
            <person name="Fieno A.M."/>
            <person name="Begley W.M."/>
            <person name="Sun Y."/>
            <person name="Lacey M.P."/>
            <person name="Chaudhary T."/>
            <person name="Keough T."/>
            <person name="Chu L."/>
            <person name="Sears R."/>
            <person name="Yuan B."/>
            <person name="Dawson T.L.Jr."/>
        </authorList>
    </citation>
    <scope>NUCLEOTIDE SEQUENCE [LARGE SCALE GENOMIC DNA]</scope>
    <source>
        <strain evidence="4">ATCC MYA-4612 / CBS 7966</strain>
    </source>
</reference>
<feature type="domain" description="PH" evidence="2">
    <location>
        <begin position="1003"/>
        <end position="1205"/>
    </location>
</feature>
<feature type="compositionally biased region" description="Pro residues" evidence="1">
    <location>
        <begin position="157"/>
        <end position="185"/>
    </location>
</feature>
<feature type="region of interest" description="Disordered" evidence="1">
    <location>
        <begin position="153"/>
        <end position="223"/>
    </location>
</feature>
<dbReference type="GO" id="GO:1902657">
    <property type="term" value="P:protein localization to prospore membrane"/>
    <property type="evidence" value="ECO:0007669"/>
    <property type="project" value="InterPro"/>
</dbReference>
<dbReference type="Pfam" id="PF15404">
    <property type="entry name" value="PH_4"/>
    <property type="match status" value="1"/>
</dbReference>
<feature type="compositionally biased region" description="Low complexity" evidence="1">
    <location>
        <begin position="597"/>
        <end position="608"/>
    </location>
</feature>
<dbReference type="Pfam" id="PF23207">
    <property type="entry name" value="PH_SPO71"/>
    <property type="match status" value="1"/>
</dbReference>
<dbReference type="SMART" id="SM00233">
    <property type="entry name" value="PH"/>
    <property type="match status" value="2"/>
</dbReference>
<name>A8PWZ0_MALGO</name>
<dbReference type="InParanoid" id="A8PWZ0"/>
<dbReference type="EMBL" id="AAYY01000003">
    <property type="protein sequence ID" value="EDP44784.1"/>
    <property type="molecule type" value="Genomic_DNA"/>
</dbReference>
<feature type="region of interest" description="Disordered" evidence="1">
    <location>
        <begin position="312"/>
        <end position="412"/>
    </location>
</feature>
<dbReference type="OrthoDB" id="5579281at2759"/>
<dbReference type="VEuPathDB" id="FungiDB:MGL_1266"/>
<feature type="region of interest" description="Disordered" evidence="1">
    <location>
        <begin position="52"/>
        <end position="111"/>
    </location>
</feature>
<feature type="region of interest" description="Disordered" evidence="1">
    <location>
        <begin position="521"/>
        <end position="643"/>
    </location>
</feature>
<evidence type="ECO:0000313" key="3">
    <source>
        <dbReference type="EMBL" id="EDP44784.1"/>
    </source>
</evidence>
<accession>A8PWZ0</accession>
<keyword evidence="4" id="KW-1185">Reference proteome</keyword>
<dbReference type="KEGG" id="mgl:MGL_1266"/>